<reference evidence="1" key="1">
    <citation type="journal article" date="2019" name="Sci. Rep.">
        <title>Draft genome of Tanacetum cinerariifolium, the natural source of mosquito coil.</title>
        <authorList>
            <person name="Yamashiro T."/>
            <person name="Shiraishi A."/>
            <person name="Satake H."/>
            <person name="Nakayama K."/>
        </authorList>
    </citation>
    <scope>NUCLEOTIDE SEQUENCE</scope>
</reference>
<name>A0A699HPX2_TANCI</name>
<dbReference type="PANTHER" id="PTHR31115:SF3">
    <property type="entry name" value="EXPRESSED PROTEIN"/>
    <property type="match status" value="1"/>
</dbReference>
<dbReference type="PANTHER" id="PTHR31115">
    <property type="entry name" value="OS05G0107300 PROTEIN"/>
    <property type="match status" value="1"/>
</dbReference>
<sequence length="330" mass="36847">PEVASISTHSSTPKPEQKCKNIRAVNTIGVREEYTAGGPTNTKLVRGTRSGPMVAARFKYMHLPLMIGSFQTPQARMMDLTKNGSGFVKRLSVNSPSSTPSEIKESGVFTVLQGIIQSVVPTTKHVLDSSRDILLCLRILSALILEEGEDNENDDIESNDYQTMSMDNKLLIEIQSIRLCPELMEITCSCFHGFVDKDLINLVIPDVRRYIIVLTVRKADDEIDKRINDLENKYHEQVSSKASMLDKLLKTATEAKALQEKESKQDSIDKHTVLAYQKYMSCYGPKVLGCKSVGTKLAKKQALATIKQILEHCHEFEMTSKISFTDNESG</sequence>
<evidence type="ECO:0000313" key="1">
    <source>
        <dbReference type="EMBL" id="GEY54308.1"/>
    </source>
</evidence>
<organism evidence="1">
    <name type="scientific">Tanacetum cinerariifolium</name>
    <name type="common">Dalmatian daisy</name>
    <name type="synonym">Chrysanthemum cinerariifolium</name>
    <dbReference type="NCBI Taxonomy" id="118510"/>
    <lineage>
        <taxon>Eukaryota</taxon>
        <taxon>Viridiplantae</taxon>
        <taxon>Streptophyta</taxon>
        <taxon>Embryophyta</taxon>
        <taxon>Tracheophyta</taxon>
        <taxon>Spermatophyta</taxon>
        <taxon>Magnoliopsida</taxon>
        <taxon>eudicotyledons</taxon>
        <taxon>Gunneridae</taxon>
        <taxon>Pentapetalae</taxon>
        <taxon>asterids</taxon>
        <taxon>campanulids</taxon>
        <taxon>Asterales</taxon>
        <taxon>Asteraceae</taxon>
        <taxon>Asteroideae</taxon>
        <taxon>Anthemideae</taxon>
        <taxon>Anthemidinae</taxon>
        <taxon>Tanacetum</taxon>
    </lineage>
</organism>
<dbReference type="EMBL" id="BKCJ010187463">
    <property type="protein sequence ID" value="GEY54308.1"/>
    <property type="molecule type" value="Genomic_DNA"/>
</dbReference>
<comment type="caution">
    <text evidence="1">The sequence shown here is derived from an EMBL/GenBank/DDBJ whole genome shotgun (WGS) entry which is preliminary data.</text>
</comment>
<proteinExistence type="predicted"/>
<accession>A0A699HPX2</accession>
<gene>
    <name evidence="1" type="ORF">Tci_426282</name>
</gene>
<protein>
    <submittedName>
        <fullName evidence="1">Uncharacterized protein</fullName>
    </submittedName>
</protein>
<dbReference type="AlphaFoldDB" id="A0A699HPX2"/>
<feature type="non-terminal residue" evidence="1">
    <location>
        <position position="1"/>
    </location>
</feature>